<dbReference type="AlphaFoldDB" id="A0AAV4TJW3"/>
<dbReference type="EMBL" id="BPLR01011495">
    <property type="protein sequence ID" value="GIY46898.1"/>
    <property type="molecule type" value="Genomic_DNA"/>
</dbReference>
<evidence type="ECO:0000313" key="2">
    <source>
        <dbReference type="EMBL" id="GIY46898.1"/>
    </source>
</evidence>
<evidence type="ECO:0000313" key="3">
    <source>
        <dbReference type="Proteomes" id="UP001054945"/>
    </source>
</evidence>
<feature type="region of interest" description="Disordered" evidence="1">
    <location>
        <begin position="1"/>
        <end position="29"/>
    </location>
</feature>
<keyword evidence="3" id="KW-1185">Reference proteome</keyword>
<proteinExistence type="predicted"/>
<organism evidence="2 3">
    <name type="scientific">Caerostris extrusa</name>
    <name type="common">Bark spider</name>
    <name type="synonym">Caerostris bankana</name>
    <dbReference type="NCBI Taxonomy" id="172846"/>
    <lineage>
        <taxon>Eukaryota</taxon>
        <taxon>Metazoa</taxon>
        <taxon>Ecdysozoa</taxon>
        <taxon>Arthropoda</taxon>
        <taxon>Chelicerata</taxon>
        <taxon>Arachnida</taxon>
        <taxon>Araneae</taxon>
        <taxon>Araneomorphae</taxon>
        <taxon>Entelegynae</taxon>
        <taxon>Araneoidea</taxon>
        <taxon>Araneidae</taxon>
        <taxon>Caerostris</taxon>
    </lineage>
</organism>
<reference evidence="2 3" key="1">
    <citation type="submission" date="2021-06" db="EMBL/GenBank/DDBJ databases">
        <title>Caerostris extrusa draft genome.</title>
        <authorList>
            <person name="Kono N."/>
            <person name="Arakawa K."/>
        </authorList>
    </citation>
    <scope>NUCLEOTIDE SEQUENCE [LARGE SCALE GENOMIC DNA]</scope>
</reference>
<name>A0AAV4TJW3_CAEEX</name>
<sequence length="88" mass="9642">MKLDRPVQHNVMQQQQQHTGSTAERGVQNQLPTTKASIMCSARVGETSSRGQCLVGGESGRTHDGERRKNYQKSIFKADCPLPLEGGC</sequence>
<protein>
    <submittedName>
        <fullName evidence="2">Uncharacterized protein</fullName>
    </submittedName>
</protein>
<accession>A0AAV4TJW3</accession>
<gene>
    <name evidence="2" type="ORF">CEXT_119171</name>
</gene>
<comment type="caution">
    <text evidence="2">The sequence shown here is derived from an EMBL/GenBank/DDBJ whole genome shotgun (WGS) entry which is preliminary data.</text>
</comment>
<feature type="compositionally biased region" description="Polar residues" evidence="1">
    <location>
        <begin position="18"/>
        <end position="29"/>
    </location>
</feature>
<dbReference type="Proteomes" id="UP001054945">
    <property type="component" value="Unassembled WGS sequence"/>
</dbReference>
<evidence type="ECO:0000256" key="1">
    <source>
        <dbReference type="SAM" id="MobiDB-lite"/>
    </source>
</evidence>